<feature type="region of interest" description="Disordered" evidence="1">
    <location>
        <begin position="1"/>
        <end position="26"/>
    </location>
</feature>
<dbReference type="EMBL" id="KM205013">
    <property type="protein sequence ID" value="AJR28514.1"/>
    <property type="molecule type" value="Viral_cRNA"/>
</dbReference>
<dbReference type="KEGG" id="vg:65101798"/>
<proteinExistence type="predicted"/>
<dbReference type="RefSeq" id="YP_010086584.1">
    <property type="nucleotide sequence ID" value="NC_055461.1"/>
</dbReference>
<sequence length="205" mass="22810">MFKKALGKLKASPAREPVASASTSETDWHRAAALLSSIAQEGPPPPPPPPCQELYVELYLKISLTAEGTPHEHTSPVAALRNWPLHYTGDYDLRHIWMTFALVGACNLELLSESGSRRYFSGLVHQGIGLKVKTTQAISIGRKRSWNQVMKIDFDGVSTAWTFSGKMEPTLIPYRLRSATPELVSYLQAMWINAEEEDGYLIIQV</sequence>
<name>A0A0D3R1B2_9RHAB</name>
<evidence type="ECO:0000256" key="1">
    <source>
        <dbReference type="SAM" id="MobiDB-lite"/>
    </source>
</evidence>
<organism evidence="2 3">
    <name type="scientific">Sawgrass virus</name>
    <dbReference type="NCBI Taxonomy" id="1620896"/>
    <lineage>
        <taxon>Viruses</taxon>
        <taxon>Riboviria</taxon>
        <taxon>Orthornavirae</taxon>
        <taxon>Negarnaviricota</taxon>
        <taxon>Haploviricotina</taxon>
        <taxon>Monjiviricetes</taxon>
        <taxon>Mononegavirales</taxon>
        <taxon>Rhabdoviridae</taxon>
        <taxon>Alpharhabdovirinae</taxon>
        <taxon>Sawgrhavirus</taxon>
        <taxon>Sawgrhavirus sawgrass</taxon>
    </lineage>
</organism>
<evidence type="ECO:0000313" key="3">
    <source>
        <dbReference type="Proteomes" id="UP000502328"/>
    </source>
</evidence>
<accession>A0A0D3R1B2</accession>
<protein>
    <submittedName>
        <fullName evidence="2">Matrix</fullName>
    </submittedName>
</protein>
<dbReference type="Proteomes" id="UP000502328">
    <property type="component" value="Segment"/>
</dbReference>
<keyword evidence="3" id="KW-1185">Reference proteome</keyword>
<reference evidence="2 3" key="1">
    <citation type="journal article" date="2015" name="PLoS Pathog.">
        <title>Evolution of genome size and complexity in the rhabdoviridae.</title>
        <authorList>
            <person name="Walker P.J."/>
            <person name="Firth C."/>
            <person name="Widen S.G."/>
            <person name="Blasdell K.R."/>
            <person name="Guzman H."/>
            <person name="Wood T.G."/>
            <person name="Paradkar P.N."/>
            <person name="Holmes E.C."/>
            <person name="Tesh R.B."/>
            <person name="Vasilakis N."/>
        </authorList>
    </citation>
    <scope>NUCLEOTIDE SEQUENCE [LARGE SCALE GENOMIC DNA]</scope>
    <source>
        <strain evidence="2 3">64A-1247</strain>
    </source>
</reference>
<evidence type="ECO:0000313" key="2">
    <source>
        <dbReference type="EMBL" id="AJR28514.1"/>
    </source>
</evidence>
<dbReference type="GeneID" id="65101798"/>